<keyword evidence="1" id="KW-0732">Signal</keyword>
<protein>
    <submittedName>
        <fullName evidence="2">Uncharacterized protein</fullName>
    </submittedName>
</protein>
<evidence type="ECO:0000313" key="2">
    <source>
        <dbReference type="EMBL" id="MBC3807113.1"/>
    </source>
</evidence>
<evidence type="ECO:0000256" key="1">
    <source>
        <dbReference type="SAM" id="SignalP"/>
    </source>
</evidence>
<comment type="caution">
    <text evidence="2">The sequence shown here is derived from an EMBL/GenBank/DDBJ whole genome shotgun (WGS) entry which is preliminary data.</text>
</comment>
<accession>A0ABR6X395</accession>
<feature type="signal peptide" evidence="1">
    <location>
        <begin position="1"/>
        <end position="23"/>
    </location>
</feature>
<dbReference type="RefSeq" id="WP_186922192.1">
    <property type="nucleotide sequence ID" value="NZ_JACOFW010000005.1"/>
</dbReference>
<name>A0ABR6X395_9BURK</name>
<sequence>MQTNSHRVLASLLASVNFIGLTAASYDTNAQTPSAPKSIKTLSATAQKYQQMCQTAGGYFQTGTVNTPPNSDYPQVTNYKSGKKLNGIPLSHTHIEITSSIDGNVYDVAIDNVFASDYSKNKYVVPASYVKGIIGGGTLYLCSGNPAKVPYAESEGKAQSGFDWVHTNCAQSGYPSTFQNGFIYNDKNVNLTNSQTYCYLWP</sequence>
<dbReference type="Proteomes" id="UP000648257">
    <property type="component" value="Unassembled WGS sequence"/>
</dbReference>
<proteinExistence type="predicted"/>
<feature type="chain" id="PRO_5045560371" evidence="1">
    <location>
        <begin position="24"/>
        <end position="202"/>
    </location>
</feature>
<evidence type="ECO:0000313" key="3">
    <source>
        <dbReference type="Proteomes" id="UP000648257"/>
    </source>
</evidence>
<organism evidence="2 3">
    <name type="scientific">Undibacterium seohonense</name>
    <dbReference type="NCBI Taxonomy" id="1344950"/>
    <lineage>
        <taxon>Bacteria</taxon>
        <taxon>Pseudomonadati</taxon>
        <taxon>Pseudomonadota</taxon>
        <taxon>Betaproteobacteria</taxon>
        <taxon>Burkholderiales</taxon>
        <taxon>Oxalobacteraceae</taxon>
        <taxon>Undibacterium</taxon>
    </lineage>
</organism>
<reference evidence="2 3" key="1">
    <citation type="submission" date="2020-08" db="EMBL/GenBank/DDBJ databases">
        <title>Novel species isolated from subtropical streams in China.</title>
        <authorList>
            <person name="Lu H."/>
        </authorList>
    </citation>
    <scope>NUCLEOTIDE SEQUENCE [LARGE SCALE GENOMIC DNA]</scope>
    <source>
        <strain evidence="2 3">KACC 16656</strain>
    </source>
</reference>
<keyword evidence="3" id="KW-1185">Reference proteome</keyword>
<dbReference type="EMBL" id="JACOFW010000005">
    <property type="protein sequence ID" value="MBC3807113.1"/>
    <property type="molecule type" value="Genomic_DNA"/>
</dbReference>
<gene>
    <name evidence="2" type="ORF">H8K52_07115</name>
</gene>